<name>A0A4R4X7K7_9ACTN</name>
<dbReference type="CDD" id="cd06173">
    <property type="entry name" value="MFS_MefA_like"/>
    <property type="match status" value="1"/>
</dbReference>
<dbReference type="InterPro" id="IPR011701">
    <property type="entry name" value="MFS"/>
</dbReference>
<keyword evidence="8" id="KW-1185">Reference proteome</keyword>
<feature type="transmembrane region" description="Helical" evidence="6">
    <location>
        <begin position="145"/>
        <end position="163"/>
    </location>
</feature>
<dbReference type="AlphaFoldDB" id="A0A4R4X7K7"/>
<organism evidence="7 8">
    <name type="scientific">Nonomuraea diastatica</name>
    <dbReference type="NCBI Taxonomy" id="1848329"/>
    <lineage>
        <taxon>Bacteria</taxon>
        <taxon>Bacillati</taxon>
        <taxon>Actinomycetota</taxon>
        <taxon>Actinomycetes</taxon>
        <taxon>Streptosporangiales</taxon>
        <taxon>Streptosporangiaceae</taxon>
        <taxon>Nonomuraea</taxon>
    </lineage>
</organism>
<dbReference type="EMBL" id="SMKP01000001">
    <property type="protein sequence ID" value="TDD26431.1"/>
    <property type="molecule type" value="Genomic_DNA"/>
</dbReference>
<comment type="caution">
    <text evidence="7">The sequence shown here is derived from an EMBL/GenBank/DDBJ whole genome shotgun (WGS) entry which is preliminary data.</text>
</comment>
<comment type="subcellular location">
    <subcellularLocation>
        <location evidence="1">Cell membrane</location>
        <topology evidence="1">Multi-pass membrane protein</topology>
    </subcellularLocation>
</comment>
<gene>
    <name evidence="7" type="ORF">E1294_00260</name>
</gene>
<keyword evidence="5 6" id="KW-0472">Membrane</keyword>
<dbReference type="PANTHER" id="PTHR23513">
    <property type="entry name" value="INTEGRAL MEMBRANE EFFLUX PROTEIN-RELATED"/>
    <property type="match status" value="1"/>
</dbReference>
<feature type="transmembrane region" description="Helical" evidence="6">
    <location>
        <begin position="111"/>
        <end position="133"/>
    </location>
</feature>
<protein>
    <submittedName>
        <fullName evidence="7">MFS transporter</fullName>
    </submittedName>
</protein>
<dbReference type="PANTHER" id="PTHR23513:SF6">
    <property type="entry name" value="MAJOR FACILITATOR SUPERFAMILY ASSOCIATED DOMAIN-CONTAINING PROTEIN"/>
    <property type="match status" value="1"/>
</dbReference>
<proteinExistence type="predicted"/>
<dbReference type="Gene3D" id="1.20.1250.20">
    <property type="entry name" value="MFS general substrate transporter like domains"/>
    <property type="match status" value="1"/>
</dbReference>
<evidence type="ECO:0000313" key="7">
    <source>
        <dbReference type="EMBL" id="TDD26431.1"/>
    </source>
</evidence>
<dbReference type="SUPFAM" id="SSF103473">
    <property type="entry name" value="MFS general substrate transporter"/>
    <property type="match status" value="1"/>
</dbReference>
<dbReference type="GO" id="GO:0005886">
    <property type="term" value="C:plasma membrane"/>
    <property type="evidence" value="ECO:0007669"/>
    <property type="project" value="UniProtKB-SubCell"/>
</dbReference>
<keyword evidence="3 6" id="KW-0812">Transmembrane</keyword>
<dbReference type="Proteomes" id="UP000294543">
    <property type="component" value="Unassembled WGS sequence"/>
</dbReference>
<evidence type="ECO:0000256" key="1">
    <source>
        <dbReference type="ARBA" id="ARBA00004651"/>
    </source>
</evidence>
<keyword evidence="2" id="KW-1003">Cell membrane</keyword>
<dbReference type="InterPro" id="IPR036259">
    <property type="entry name" value="MFS_trans_sf"/>
</dbReference>
<feature type="transmembrane region" description="Helical" evidence="6">
    <location>
        <begin position="199"/>
        <end position="220"/>
    </location>
</feature>
<feature type="transmembrane region" description="Helical" evidence="6">
    <location>
        <begin position="175"/>
        <end position="193"/>
    </location>
</feature>
<evidence type="ECO:0000313" key="8">
    <source>
        <dbReference type="Proteomes" id="UP000294543"/>
    </source>
</evidence>
<evidence type="ECO:0000256" key="6">
    <source>
        <dbReference type="SAM" id="Phobius"/>
    </source>
</evidence>
<reference evidence="7 8" key="1">
    <citation type="submission" date="2019-03" db="EMBL/GenBank/DDBJ databases">
        <title>Draft genome sequences of novel Actinobacteria.</title>
        <authorList>
            <person name="Sahin N."/>
            <person name="Ay H."/>
            <person name="Saygin H."/>
        </authorList>
    </citation>
    <scope>NUCLEOTIDE SEQUENCE [LARGE SCALE GENOMIC DNA]</scope>
    <source>
        <strain evidence="7 8">KC712</strain>
    </source>
</reference>
<evidence type="ECO:0000256" key="3">
    <source>
        <dbReference type="ARBA" id="ARBA00022692"/>
    </source>
</evidence>
<dbReference type="RefSeq" id="WP_132503562.1">
    <property type="nucleotide sequence ID" value="NZ_SMKP01000001.1"/>
</dbReference>
<evidence type="ECO:0000256" key="5">
    <source>
        <dbReference type="ARBA" id="ARBA00023136"/>
    </source>
</evidence>
<dbReference type="GO" id="GO:0022857">
    <property type="term" value="F:transmembrane transporter activity"/>
    <property type="evidence" value="ECO:0007669"/>
    <property type="project" value="InterPro"/>
</dbReference>
<sequence length="260" mass="26726">MLGAGTVFFDVAHMSLLPAIVPKERLERGNGVLEITKNVSLLAGPGVGGWAVAALTAPIALLAHAVSYLVSALLLTGVRAREAARRSERSLRHEVAEGLRFVAGEPVLRRIAVGGALAMTANSVCLVGLPLYLVKEFGVGAAQYGLLQSAAAVGSLAGAALVARVTTCLGTGRTLYGSAALATVLYLPALATGPGWRLLIFPVAASLFGVVSAIFGIAQLSYRQRITPGHLLGRANASMRFLSHLAVVTAPAVMRTAAAP</sequence>
<evidence type="ECO:0000256" key="2">
    <source>
        <dbReference type="ARBA" id="ARBA00022475"/>
    </source>
</evidence>
<dbReference type="OrthoDB" id="145388at2"/>
<evidence type="ECO:0000256" key="4">
    <source>
        <dbReference type="ARBA" id="ARBA00022989"/>
    </source>
</evidence>
<accession>A0A4R4X7K7</accession>
<feature type="transmembrane region" description="Helical" evidence="6">
    <location>
        <begin position="50"/>
        <end position="76"/>
    </location>
</feature>
<keyword evidence="4 6" id="KW-1133">Transmembrane helix</keyword>
<dbReference type="Pfam" id="PF07690">
    <property type="entry name" value="MFS_1"/>
    <property type="match status" value="1"/>
</dbReference>